<evidence type="ECO:0000313" key="3">
    <source>
        <dbReference type="Proteomes" id="UP000552097"/>
    </source>
</evidence>
<gene>
    <name evidence="2" type="ORF">F4560_003306</name>
</gene>
<proteinExistence type="predicted"/>
<dbReference type="AlphaFoldDB" id="A0A7W9HJP0"/>
<organism evidence="2 3">
    <name type="scientific">Saccharothrix ecbatanensis</name>
    <dbReference type="NCBI Taxonomy" id="1105145"/>
    <lineage>
        <taxon>Bacteria</taxon>
        <taxon>Bacillati</taxon>
        <taxon>Actinomycetota</taxon>
        <taxon>Actinomycetes</taxon>
        <taxon>Pseudonocardiales</taxon>
        <taxon>Pseudonocardiaceae</taxon>
        <taxon>Saccharothrix</taxon>
    </lineage>
</organism>
<reference evidence="2 3" key="1">
    <citation type="submission" date="2020-08" db="EMBL/GenBank/DDBJ databases">
        <title>Sequencing the genomes of 1000 actinobacteria strains.</title>
        <authorList>
            <person name="Klenk H.-P."/>
        </authorList>
    </citation>
    <scope>NUCLEOTIDE SEQUENCE [LARGE SCALE GENOMIC DNA]</scope>
    <source>
        <strain evidence="2 3">DSM 45486</strain>
    </source>
</reference>
<keyword evidence="3" id="KW-1185">Reference proteome</keyword>
<evidence type="ECO:0000256" key="1">
    <source>
        <dbReference type="SAM" id="MobiDB-lite"/>
    </source>
</evidence>
<dbReference type="EMBL" id="JACHMO010000001">
    <property type="protein sequence ID" value="MBB5803538.1"/>
    <property type="molecule type" value="Genomic_DNA"/>
</dbReference>
<comment type="caution">
    <text evidence="2">The sequence shown here is derived from an EMBL/GenBank/DDBJ whole genome shotgun (WGS) entry which is preliminary data.</text>
</comment>
<sequence>MDSVLAAIVLVPLTEDSGSVHNYRSCRLHPYRNVVPVLSPRAAAAVVIDKVEPYGTYQPRHTDSGPGTVAWPRTLVRNSGSSPGQRGPELNHRPVVGDFTAHAE</sequence>
<name>A0A7W9HJP0_9PSEU</name>
<feature type="region of interest" description="Disordered" evidence="1">
    <location>
        <begin position="55"/>
        <end position="104"/>
    </location>
</feature>
<evidence type="ECO:0000313" key="2">
    <source>
        <dbReference type="EMBL" id="MBB5803538.1"/>
    </source>
</evidence>
<accession>A0A7W9HJP0</accession>
<dbReference type="Proteomes" id="UP000552097">
    <property type="component" value="Unassembled WGS sequence"/>
</dbReference>
<protein>
    <submittedName>
        <fullName evidence="2">Uncharacterized protein</fullName>
    </submittedName>
</protein>